<evidence type="ECO:0000313" key="3">
    <source>
        <dbReference type="Proteomes" id="UP000031186"/>
    </source>
</evidence>
<evidence type="ECO:0000256" key="1">
    <source>
        <dbReference type="SAM" id="MobiDB-lite"/>
    </source>
</evidence>
<organism evidence="2 3">
    <name type="scientific">Metarhizium anisopliae (strain ARSEF 549)</name>
    <dbReference type="NCBI Taxonomy" id="3151832"/>
    <lineage>
        <taxon>Eukaryota</taxon>
        <taxon>Fungi</taxon>
        <taxon>Dikarya</taxon>
        <taxon>Ascomycota</taxon>
        <taxon>Pezizomycotina</taxon>
        <taxon>Sordariomycetes</taxon>
        <taxon>Hypocreomycetidae</taxon>
        <taxon>Hypocreales</taxon>
        <taxon>Clavicipitaceae</taxon>
        <taxon>Metarhizium</taxon>
    </lineage>
</organism>
<dbReference type="EMBL" id="AZNF01000016">
    <property type="protein sequence ID" value="KID61155.1"/>
    <property type="molecule type" value="Genomic_DNA"/>
</dbReference>
<dbReference type="HOGENOM" id="CLU_2237203_0_0_1"/>
<dbReference type="Proteomes" id="UP000031186">
    <property type="component" value="Unassembled WGS sequence"/>
</dbReference>
<reference evidence="2 3" key="1">
    <citation type="journal article" date="2014" name="Proc. Natl. Acad. Sci. U.S.A.">
        <title>Trajectory and genomic determinants of fungal-pathogen speciation and host adaptation.</title>
        <authorList>
            <person name="Hu X."/>
            <person name="Xiao G."/>
            <person name="Zheng P."/>
            <person name="Shang Y."/>
            <person name="Su Y."/>
            <person name="Zhang X."/>
            <person name="Liu X."/>
            <person name="Zhan S."/>
            <person name="St Leger R.J."/>
            <person name="Wang C."/>
        </authorList>
    </citation>
    <scope>NUCLEOTIDE SEQUENCE [LARGE SCALE GENOMIC DNA]</scope>
    <source>
        <strain evidence="2 3">ARSEF 549</strain>
    </source>
</reference>
<accession>A0A0B4EG82</accession>
<evidence type="ECO:0000313" key="2">
    <source>
        <dbReference type="EMBL" id="KID61155.1"/>
    </source>
</evidence>
<dbReference type="AlphaFoldDB" id="A0A0B4EG82"/>
<keyword evidence="3" id="KW-1185">Reference proteome</keyword>
<gene>
    <name evidence="2" type="ORF">MAN_09439</name>
</gene>
<feature type="compositionally biased region" description="Polar residues" evidence="1">
    <location>
        <begin position="88"/>
        <end position="98"/>
    </location>
</feature>
<sequence>MKPYQLLALLTESAIANPALIGKTVFDSVVEQADRAKRTAIMSLNVLGRQAPPLNPRTTSAADASKFNKAGSGIKGDFPRDGARPLKYSSQDSTNRATTGAYRII</sequence>
<dbReference type="VEuPathDB" id="FungiDB:MAN_09439"/>
<comment type="caution">
    <text evidence="2">The sequence shown here is derived from an EMBL/GenBank/DDBJ whole genome shotgun (WGS) entry which is preliminary data.</text>
</comment>
<protein>
    <submittedName>
        <fullName evidence="2">Uncharacterized protein</fullName>
    </submittedName>
</protein>
<name>A0A0B4EG82_METAF</name>
<proteinExistence type="predicted"/>
<feature type="non-terminal residue" evidence="2">
    <location>
        <position position="1"/>
    </location>
</feature>
<feature type="region of interest" description="Disordered" evidence="1">
    <location>
        <begin position="52"/>
        <end position="105"/>
    </location>
</feature>